<keyword evidence="1" id="KW-0732">Signal</keyword>
<dbReference type="SMART" id="SM00671">
    <property type="entry name" value="SEL1"/>
    <property type="match status" value="2"/>
</dbReference>
<dbReference type="PROSITE" id="PS51257">
    <property type="entry name" value="PROKAR_LIPOPROTEIN"/>
    <property type="match status" value="1"/>
</dbReference>
<dbReference type="EMBL" id="FQZF01000005">
    <property type="protein sequence ID" value="SHI79136.1"/>
    <property type="molecule type" value="Genomic_DNA"/>
</dbReference>
<dbReference type="SUPFAM" id="SSF81901">
    <property type="entry name" value="HCP-like"/>
    <property type="match status" value="1"/>
</dbReference>
<accession>A0A1M6E0Y8</accession>
<dbReference type="PANTHER" id="PTHR45011:SF1">
    <property type="entry name" value="DAP3-BINDING CELL DEATH ENHANCER 1"/>
    <property type="match status" value="1"/>
</dbReference>
<dbReference type="STRING" id="198092.SAMN02745194_01061"/>
<dbReference type="RefSeq" id="WP_073132338.1">
    <property type="nucleotide sequence ID" value="NZ_FQZF01000005.1"/>
</dbReference>
<dbReference type="AlphaFoldDB" id="A0A1M6E0Y8"/>
<name>A0A1M6E0Y8_9PROT</name>
<protein>
    <submittedName>
        <fullName evidence="2">Sel1 repeat-containing protein</fullName>
    </submittedName>
</protein>
<dbReference type="InterPro" id="IPR006597">
    <property type="entry name" value="Sel1-like"/>
</dbReference>
<dbReference type="InterPro" id="IPR052748">
    <property type="entry name" value="ISR_Activator"/>
</dbReference>
<dbReference type="OrthoDB" id="6810016at2"/>
<sequence>MKALRLAALAAGIGLAGCVQPGGPPGVVVCPPGAPCRVQPVGMVTSVLEEGPARPREPEVGDSLRGLAAAAESGVPDAQYRLATLLFRGTPDTPRQSYAALQWMRRAGEGGDVRAQRAVGRLYMTGLEEMGQDLQEARRWLGMAAGQGDRQARRDLAEIDRAERQERDFQRALALKQAETRSLWIVVVPVAVYR</sequence>
<organism evidence="2 3">
    <name type="scientific">Muricoccus roseus</name>
    <dbReference type="NCBI Taxonomy" id="198092"/>
    <lineage>
        <taxon>Bacteria</taxon>
        <taxon>Pseudomonadati</taxon>
        <taxon>Pseudomonadota</taxon>
        <taxon>Alphaproteobacteria</taxon>
        <taxon>Acetobacterales</taxon>
        <taxon>Roseomonadaceae</taxon>
        <taxon>Muricoccus</taxon>
    </lineage>
</organism>
<gene>
    <name evidence="2" type="ORF">SAMN02745194_01061</name>
</gene>
<feature type="chain" id="PRO_5013336752" evidence="1">
    <location>
        <begin position="22"/>
        <end position="194"/>
    </location>
</feature>
<dbReference type="Proteomes" id="UP000184387">
    <property type="component" value="Unassembled WGS sequence"/>
</dbReference>
<dbReference type="PANTHER" id="PTHR45011">
    <property type="entry name" value="DAP3-BINDING CELL DEATH ENHANCER 1"/>
    <property type="match status" value="1"/>
</dbReference>
<proteinExistence type="predicted"/>
<evidence type="ECO:0000313" key="3">
    <source>
        <dbReference type="Proteomes" id="UP000184387"/>
    </source>
</evidence>
<dbReference type="Gene3D" id="1.25.40.10">
    <property type="entry name" value="Tetratricopeptide repeat domain"/>
    <property type="match status" value="1"/>
</dbReference>
<evidence type="ECO:0000313" key="2">
    <source>
        <dbReference type="EMBL" id="SHI79136.1"/>
    </source>
</evidence>
<keyword evidence="3" id="KW-1185">Reference proteome</keyword>
<reference evidence="2 3" key="1">
    <citation type="submission" date="2016-11" db="EMBL/GenBank/DDBJ databases">
        <authorList>
            <person name="Jaros S."/>
            <person name="Januszkiewicz K."/>
            <person name="Wedrychowicz H."/>
        </authorList>
    </citation>
    <scope>NUCLEOTIDE SEQUENCE [LARGE SCALE GENOMIC DNA]</scope>
    <source>
        <strain evidence="2 3">DSM 14916</strain>
    </source>
</reference>
<dbReference type="InterPro" id="IPR011990">
    <property type="entry name" value="TPR-like_helical_dom_sf"/>
</dbReference>
<dbReference type="Pfam" id="PF08238">
    <property type="entry name" value="Sel1"/>
    <property type="match status" value="2"/>
</dbReference>
<evidence type="ECO:0000256" key="1">
    <source>
        <dbReference type="SAM" id="SignalP"/>
    </source>
</evidence>
<feature type="signal peptide" evidence="1">
    <location>
        <begin position="1"/>
        <end position="21"/>
    </location>
</feature>